<proteinExistence type="predicted"/>
<evidence type="ECO:0000313" key="1">
    <source>
        <dbReference type="EMBL" id="EQD63392.1"/>
    </source>
</evidence>
<dbReference type="AlphaFoldDB" id="T1B0N6"/>
<feature type="non-terminal residue" evidence="1">
    <location>
        <position position="1"/>
    </location>
</feature>
<protein>
    <submittedName>
        <fullName evidence="1">Uncharacterized protein</fullName>
    </submittedName>
</protein>
<reference evidence="1" key="2">
    <citation type="journal article" date="2014" name="ISME J.">
        <title>Microbial stratification in low pH oxic and suboxic macroscopic growths along an acid mine drainage.</title>
        <authorList>
            <person name="Mendez-Garcia C."/>
            <person name="Mesa V."/>
            <person name="Sprenger R.R."/>
            <person name="Richter M."/>
            <person name="Diez M.S."/>
            <person name="Solano J."/>
            <person name="Bargiela R."/>
            <person name="Golyshina O.V."/>
            <person name="Manteca A."/>
            <person name="Ramos J.L."/>
            <person name="Gallego J.R."/>
            <person name="Llorente I."/>
            <person name="Martins Dos Santos V.A."/>
            <person name="Jensen O.N."/>
            <person name="Pelaez A.I."/>
            <person name="Sanchez J."/>
            <person name="Ferrer M."/>
        </authorList>
    </citation>
    <scope>NUCLEOTIDE SEQUENCE</scope>
</reference>
<name>T1B0N6_9ZZZZ</name>
<organism evidence="1">
    <name type="scientific">mine drainage metagenome</name>
    <dbReference type="NCBI Taxonomy" id="410659"/>
    <lineage>
        <taxon>unclassified sequences</taxon>
        <taxon>metagenomes</taxon>
        <taxon>ecological metagenomes</taxon>
    </lineage>
</organism>
<comment type="caution">
    <text evidence="1">The sequence shown here is derived from an EMBL/GenBank/DDBJ whole genome shotgun (WGS) entry which is preliminary data.</text>
</comment>
<gene>
    <name evidence="1" type="ORF">B1A_09157</name>
</gene>
<sequence length="132" mass="15143">FSMGIGDRFGRQGKAQLAAFILAAQKGAEIIPVWNKSNREHLIVHSEPGEVRIEADAAVKALGWKHSYHVDADHIGIKTVDRFIAPSDFFYHRCRGLYRETRRRFCHCRPGPRFAQALRRAGHRAFVFAYEH</sequence>
<dbReference type="EMBL" id="AUZX01006520">
    <property type="protein sequence ID" value="EQD63392.1"/>
    <property type="molecule type" value="Genomic_DNA"/>
</dbReference>
<accession>T1B0N6</accession>
<reference evidence="1" key="1">
    <citation type="submission" date="2013-08" db="EMBL/GenBank/DDBJ databases">
        <authorList>
            <person name="Mendez C."/>
            <person name="Richter M."/>
            <person name="Ferrer M."/>
            <person name="Sanchez J."/>
        </authorList>
    </citation>
    <scope>NUCLEOTIDE SEQUENCE</scope>
</reference>